<dbReference type="InterPro" id="IPR047047">
    <property type="entry name" value="GST_Omega-like_C"/>
</dbReference>
<dbReference type="SUPFAM" id="SSF52833">
    <property type="entry name" value="Thioredoxin-like"/>
    <property type="match status" value="1"/>
</dbReference>
<dbReference type="GO" id="GO:0005737">
    <property type="term" value="C:cytoplasm"/>
    <property type="evidence" value="ECO:0007669"/>
    <property type="project" value="TreeGrafter"/>
</dbReference>
<dbReference type="SFLD" id="SFLDG01206">
    <property type="entry name" value="Xi.1"/>
    <property type="match status" value="1"/>
</dbReference>
<evidence type="ECO:0000259" key="4">
    <source>
        <dbReference type="PROSITE" id="PS50405"/>
    </source>
</evidence>
<feature type="domain" description="GST C-terminal" evidence="4">
    <location>
        <begin position="165"/>
        <end position="289"/>
    </location>
</feature>
<feature type="active site" description="Nucleophile" evidence="1">
    <location>
        <position position="56"/>
    </location>
</feature>
<dbReference type="CDD" id="cd03190">
    <property type="entry name" value="GST_C_Omega_like"/>
    <property type="match status" value="1"/>
</dbReference>
<evidence type="ECO:0000313" key="5">
    <source>
        <dbReference type="EMBL" id="RZO25617.1"/>
    </source>
</evidence>
<dbReference type="SFLD" id="SFLDG01148">
    <property type="entry name" value="Xi_(cytGST)"/>
    <property type="match status" value="1"/>
</dbReference>
<dbReference type="InterPro" id="IPR040079">
    <property type="entry name" value="Glutathione_S-Trfase"/>
</dbReference>
<dbReference type="InterPro" id="IPR036282">
    <property type="entry name" value="Glutathione-S-Trfase_C_sf"/>
</dbReference>
<name>A0A520MWL2_9GAMM</name>
<protein>
    <submittedName>
        <fullName evidence="5">Glutathione S-transferase family protein</fullName>
    </submittedName>
</protein>
<proteinExistence type="predicted"/>
<evidence type="ECO:0000256" key="1">
    <source>
        <dbReference type="PIRSR" id="PIRSR015753-1"/>
    </source>
</evidence>
<dbReference type="Proteomes" id="UP000315825">
    <property type="component" value="Unassembled WGS sequence"/>
</dbReference>
<dbReference type="SUPFAM" id="SSF47616">
    <property type="entry name" value="GST C-terminal domain-like"/>
    <property type="match status" value="1"/>
</dbReference>
<feature type="site" description="Lowers pKa of active site Cys" evidence="3">
    <location>
        <position position="246"/>
    </location>
</feature>
<dbReference type="InterPro" id="IPR016639">
    <property type="entry name" value="GST_Omega/GSH"/>
</dbReference>
<evidence type="ECO:0000313" key="6">
    <source>
        <dbReference type="Proteomes" id="UP000315825"/>
    </source>
</evidence>
<dbReference type="Pfam" id="PF13409">
    <property type="entry name" value="GST_N_2"/>
    <property type="match status" value="1"/>
</dbReference>
<dbReference type="Gene3D" id="1.20.1050.10">
    <property type="match status" value="1"/>
</dbReference>
<reference evidence="5 6" key="1">
    <citation type="submission" date="2019-02" db="EMBL/GenBank/DDBJ databases">
        <title>Prokaryotic population dynamics and viral predation in marine succession experiment using metagenomics: the confinement effect.</title>
        <authorList>
            <person name="Haro-Moreno J.M."/>
            <person name="Rodriguez-Valera F."/>
            <person name="Lopez-Perez M."/>
        </authorList>
    </citation>
    <scope>NUCLEOTIDE SEQUENCE [LARGE SCALE GENOMIC DNA]</scope>
    <source>
        <strain evidence="5">MED-G159</strain>
    </source>
</reference>
<evidence type="ECO:0000256" key="3">
    <source>
        <dbReference type="PIRSR" id="PIRSR015753-3"/>
    </source>
</evidence>
<dbReference type="PROSITE" id="PS50405">
    <property type="entry name" value="GST_CTER"/>
    <property type="match status" value="1"/>
</dbReference>
<dbReference type="GO" id="GO:0004364">
    <property type="term" value="F:glutathione transferase activity"/>
    <property type="evidence" value="ECO:0007669"/>
    <property type="project" value="InterPro"/>
</dbReference>
<dbReference type="PANTHER" id="PTHR32419:SF6">
    <property type="entry name" value="GLUTATHIONE S-TRANSFERASE OMEGA-LIKE 1-RELATED"/>
    <property type="match status" value="1"/>
</dbReference>
<dbReference type="InterPro" id="IPR036249">
    <property type="entry name" value="Thioredoxin-like_sf"/>
</dbReference>
<comment type="caution">
    <text evidence="5">The sequence shown here is derived from an EMBL/GenBank/DDBJ whole genome shotgun (WGS) entry which is preliminary data.</text>
</comment>
<keyword evidence="5" id="KW-0808">Transferase</keyword>
<accession>A0A520MWL2</accession>
<dbReference type="AlphaFoldDB" id="A0A520MWL2"/>
<dbReference type="InterPro" id="IPR004045">
    <property type="entry name" value="Glutathione_S-Trfase_N"/>
</dbReference>
<feature type="site" description="Lowers pKa of active site Cys" evidence="3">
    <location>
        <position position="289"/>
    </location>
</feature>
<dbReference type="SFLD" id="SFLDS00019">
    <property type="entry name" value="Glutathione_Transferase_(cytos"/>
    <property type="match status" value="1"/>
</dbReference>
<gene>
    <name evidence="5" type="ORF">EVA92_04745</name>
</gene>
<dbReference type="InterPro" id="IPR010987">
    <property type="entry name" value="Glutathione-S-Trfase_C-like"/>
</dbReference>
<dbReference type="Gene3D" id="3.40.30.10">
    <property type="entry name" value="Glutaredoxin"/>
    <property type="match status" value="1"/>
</dbReference>
<sequence>MGKLIDGNWVVKSIITSDSLGAYDRLPRTFLEYISKDNKIFKPESGRYHLYISYACPWATRTIIYRKLKKLEKHISISVVHPSMLDEGWIFDESFPGATKDHLYGSQYLREIYQRADQNITTSVTVPILWDKETETIVNNESSQIIRMFNSEFNELTGNYDDYYPEQNRSDIDSLNDLIYETVNNGVYKSGFAKTQEAYDEAVTKLFETLNNLEARLSSSRYLIGDNITEADLRLIPTLLRFDAVYVTHFKCNLRRIIDYKNLSRYVQDMLLIPAVRDTLDIEHIKQHYYFSHEQLNPCRIIPKGPKNIFKEAEQ</sequence>
<dbReference type="PANTHER" id="PTHR32419">
    <property type="entry name" value="GLUTATHIONYL-HYDROQUINONE REDUCTASE"/>
    <property type="match status" value="1"/>
</dbReference>
<dbReference type="PIRSF" id="PIRSF015753">
    <property type="entry name" value="GST"/>
    <property type="match status" value="1"/>
</dbReference>
<dbReference type="Pfam" id="PF13410">
    <property type="entry name" value="GST_C_2"/>
    <property type="match status" value="1"/>
</dbReference>
<organism evidence="5 6">
    <name type="scientific">SAR86 cluster bacterium</name>
    <dbReference type="NCBI Taxonomy" id="2030880"/>
    <lineage>
        <taxon>Bacteria</taxon>
        <taxon>Pseudomonadati</taxon>
        <taxon>Pseudomonadota</taxon>
        <taxon>Gammaproteobacteria</taxon>
        <taxon>SAR86 cluster</taxon>
    </lineage>
</organism>
<feature type="binding site" evidence="2">
    <location>
        <position position="89"/>
    </location>
    <ligand>
        <name>glutathione</name>
        <dbReference type="ChEBI" id="CHEBI:57925"/>
    </ligand>
</feature>
<feature type="active site" description="Proton donor/acceptor" evidence="1">
    <location>
        <position position="188"/>
    </location>
</feature>
<dbReference type="EMBL" id="SHBE01000013">
    <property type="protein sequence ID" value="RZO25617.1"/>
    <property type="molecule type" value="Genomic_DNA"/>
</dbReference>
<evidence type="ECO:0000256" key="2">
    <source>
        <dbReference type="PIRSR" id="PIRSR015753-2"/>
    </source>
</evidence>
<feature type="binding site" evidence="2">
    <location>
        <begin position="141"/>
        <end position="142"/>
    </location>
    <ligand>
        <name>glutathione</name>
        <dbReference type="ChEBI" id="CHEBI:57925"/>
    </ligand>
</feature>